<keyword evidence="1" id="KW-0732">Signal</keyword>
<keyword evidence="3" id="KW-1185">Reference proteome</keyword>
<dbReference type="RefSeq" id="WP_012111375.1">
    <property type="nucleotide sequence ID" value="NC_009719.1"/>
</dbReference>
<accession>A7HVY1</accession>
<evidence type="ECO:0000313" key="3">
    <source>
        <dbReference type="Proteomes" id="UP000006377"/>
    </source>
</evidence>
<dbReference type="eggNOG" id="ENOG50346HS">
    <property type="taxonomic scope" value="Bacteria"/>
</dbReference>
<sequence length="111" mass="11482">MRLLLSVLVALVAFSGAALADPFANFYGNTVKVSGAAGERSVFIDEGGSYSQKLPDGSTAEGKYTVEGDTACFLGGEQPYCVPAEARNVGDTWELKAPDGSTETATLVAGR</sequence>
<feature type="chain" id="PRO_5002710557" evidence="1">
    <location>
        <begin position="21"/>
        <end position="111"/>
    </location>
</feature>
<dbReference type="Proteomes" id="UP000006377">
    <property type="component" value="Chromosome"/>
</dbReference>
<dbReference type="AlphaFoldDB" id="A7HVY1"/>
<feature type="signal peptide" evidence="1">
    <location>
        <begin position="1"/>
        <end position="20"/>
    </location>
</feature>
<organism evidence="2 3">
    <name type="scientific">Parvibaculum lavamentivorans (strain DS-1 / DSM 13023 / NCIMB 13966)</name>
    <dbReference type="NCBI Taxonomy" id="402881"/>
    <lineage>
        <taxon>Bacteria</taxon>
        <taxon>Pseudomonadati</taxon>
        <taxon>Pseudomonadota</taxon>
        <taxon>Alphaproteobacteria</taxon>
        <taxon>Hyphomicrobiales</taxon>
        <taxon>Parvibaculaceae</taxon>
        <taxon>Parvibaculum</taxon>
    </lineage>
</organism>
<evidence type="ECO:0000256" key="1">
    <source>
        <dbReference type="SAM" id="SignalP"/>
    </source>
</evidence>
<protein>
    <submittedName>
        <fullName evidence="2">Uncharacterized protein</fullName>
    </submittedName>
</protein>
<dbReference type="OrthoDB" id="8449377at2"/>
<reference evidence="2 3" key="1">
    <citation type="journal article" date="2011" name="Stand. Genomic Sci.">
        <title>Complete genome sequence of Parvibaculum lavamentivorans type strain (DS-1(T)).</title>
        <authorList>
            <person name="Schleheck D."/>
            <person name="Weiss M."/>
            <person name="Pitluck S."/>
            <person name="Bruce D."/>
            <person name="Land M.L."/>
            <person name="Han S."/>
            <person name="Saunders E."/>
            <person name="Tapia R."/>
            <person name="Detter C."/>
            <person name="Brettin T."/>
            <person name="Han J."/>
            <person name="Woyke T."/>
            <person name="Goodwin L."/>
            <person name="Pennacchio L."/>
            <person name="Nolan M."/>
            <person name="Cook A.M."/>
            <person name="Kjelleberg S."/>
            <person name="Thomas T."/>
        </authorList>
    </citation>
    <scope>NUCLEOTIDE SEQUENCE [LARGE SCALE GENOMIC DNA]</scope>
    <source>
        <strain evidence="3">DS-1 / DSM 13023 / NCIMB 13966</strain>
    </source>
</reference>
<name>A7HVY1_PARL1</name>
<proteinExistence type="predicted"/>
<dbReference type="HOGENOM" id="CLU_2155914_0_0_5"/>
<dbReference type="EMBL" id="CP000774">
    <property type="protein sequence ID" value="ABS64064.1"/>
    <property type="molecule type" value="Genomic_DNA"/>
</dbReference>
<dbReference type="KEGG" id="pla:Plav_2455"/>
<dbReference type="STRING" id="402881.Plav_2455"/>
<gene>
    <name evidence="2" type="ordered locus">Plav_2455</name>
</gene>
<evidence type="ECO:0000313" key="2">
    <source>
        <dbReference type="EMBL" id="ABS64064.1"/>
    </source>
</evidence>